<dbReference type="EMBL" id="RBII01000002">
    <property type="protein sequence ID" value="RKQ69809.1"/>
    <property type="molecule type" value="Genomic_DNA"/>
</dbReference>
<feature type="signal peptide" evidence="1">
    <location>
        <begin position="1"/>
        <end position="23"/>
    </location>
</feature>
<evidence type="ECO:0008006" key="4">
    <source>
        <dbReference type="Google" id="ProtNLM"/>
    </source>
</evidence>
<proteinExistence type="predicted"/>
<dbReference type="AlphaFoldDB" id="A0A420WFS2"/>
<dbReference type="Gene3D" id="1.25.40.10">
    <property type="entry name" value="Tetratricopeptide repeat domain"/>
    <property type="match status" value="1"/>
</dbReference>
<name>A0A420WFS2_9PROT</name>
<dbReference type="Proteomes" id="UP000282211">
    <property type="component" value="Unassembled WGS sequence"/>
</dbReference>
<accession>A0A420WFS2</accession>
<dbReference type="InParanoid" id="A0A420WFS2"/>
<protein>
    <recommendedName>
        <fullName evidence="4">Tetratricopeptide repeat protein</fullName>
    </recommendedName>
</protein>
<sequence length="282" mass="31713">MGRLIKIIVTLLWLFPMATIANATPSDNAAQISVVQDLMRIGQYQQAYEMAIALETAGGYALASESLARQVLLGEAQNLKKAAKTARDLAEEALRLKPNHQNARLQYALADGFVVRMSSGLTAWVKKLPQKSFEKIEIYRQFFPEDERGDALLGAWHLGIARKIGDERANNLFGASIREGMRLYEQALQKSPNDPVMLINYAFSLLTLQADDYYDLNKVRGLIEHAQAQPPQDDLQRKLIEHGLNVLTLLATPEKARNYADQFLDGEEIESDIYEYSERANN</sequence>
<reference evidence="2 3" key="1">
    <citation type="submission" date="2018-10" db="EMBL/GenBank/DDBJ databases">
        <title>Genomic Encyclopedia of Type Strains, Phase IV (KMG-IV): sequencing the most valuable type-strain genomes for metagenomic binning, comparative biology and taxonomic classification.</title>
        <authorList>
            <person name="Goeker M."/>
        </authorList>
    </citation>
    <scope>NUCLEOTIDE SEQUENCE [LARGE SCALE GENOMIC DNA]</scope>
    <source>
        <strain evidence="2 3">DSM 22008</strain>
    </source>
</reference>
<gene>
    <name evidence="2" type="ORF">DES40_2618</name>
</gene>
<keyword evidence="1" id="KW-0732">Signal</keyword>
<organism evidence="2 3">
    <name type="scientific">Litorimonas taeanensis</name>
    <dbReference type="NCBI Taxonomy" id="568099"/>
    <lineage>
        <taxon>Bacteria</taxon>
        <taxon>Pseudomonadati</taxon>
        <taxon>Pseudomonadota</taxon>
        <taxon>Alphaproteobacteria</taxon>
        <taxon>Maricaulales</taxon>
        <taxon>Robiginitomaculaceae</taxon>
    </lineage>
</organism>
<keyword evidence="3" id="KW-1185">Reference proteome</keyword>
<evidence type="ECO:0000313" key="2">
    <source>
        <dbReference type="EMBL" id="RKQ69809.1"/>
    </source>
</evidence>
<evidence type="ECO:0000313" key="3">
    <source>
        <dbReference type="Proteomes" id="UP000282211"/>
    </source>
</evidence>
<dbReference type="InterPro" id="IPR011990">
    <property type="entry name" value="TPR-like_helical_dom_sf"/>
</dbReference>
<dbReference type="SUPFAM" id="SSF48452">
    <property type="entry name" value="TPR-like"/>
    <property type="match status" value="1"/>
</dbReference>
<comment type="caution">
    <text evidence="2">The sequence shown here is derived from an EMBL/GenBank/DDBJ whole genome shotgun (WGS) entry which is preliminary data.</text>
</comment>
<feature type="chain" id="PRO_5019265391" description="Tetratricopeptide repeat protein" evidence="1">
    <location>
        <begin position="24"/>
        <end position="282"/>
    </location>
</feature>
<evidence type="ECO:0000256" key="1">
    <source>
        <dbReference type="SAM" id="SignalP"/>
    </source>
</evidence>